<sequence>MSRRTLRGAGAALLLGACLSPLRVPSPPGDPAERRRAEVDACRRGALPAWLDDAALSAAAQVDRGEAQAGALNDSFLGDSAAVMARPPPASFAGAGSRAAAVLEGRRAFEEQCLALRSAGRELVPRR</sequence>
<dbReference type="RefSeq" id="WP_176064906.1">
    <property type="nucleotide sequence ID" value="NZ_BJTG01000004.1"/>
</dbReference>
<evidence type="ECO:0000313" key="1">
    <source>
        <dbReference type="EMBL" id="GEJ57422.1"/>
    </source>
</evidence>
<accession>A0A7I9VLY5</accession>
<proteinExistence type="predicted"/>
<evidence type="ECO:0008006" key="3">
    <source>
        <dbReference type="Google" id="ProtNLM"/>
    </source>
</evidence>
<dbReference type="AlphaFoldDB" id="A0A7I9VLY5"/>
<name>A0A7I9VLY5_9BACT</name>
<reference evidence="2" key="1">
    <citation type="journal article" date="2020" name="Appl. Environ. Microbiol.">
        <title>Diazotrophic Anaeromyxobacter Isolates from Soils.</title>
        <authorList>
            <person name="Masuda Y."/>
            <person name="Yamanaka H."/>
            <person name="Xu Z.X."/>
            <person name="Shiratori Y."/>
            <person name="Aono T."/>
            <person name="Amachi S."/>
            <person name="Senoo K."/>
            <person name="Itoh H."/>
        </authorList>
    </citation>
    <scope>NUCLEOTIDE SEQUENCE [LARGE SCALE GENOMIC DNA]</scope>
    <source>
        <strain evidence="2">R267</strain>
    </source>
</reference>
<protein>
    <recommendedName>
        <fullName evidence="3">Lipoprotein</fullName>
    </recommendedName>
</protein>
<dbReference type="Proteomes" id="UP000503640">
    <property type="component" value="Unassembled WGS sequence"/>
</dbReference>
<gene>
    <name evidence="1" type="ORF">AMYX_21630</name>
</gene>
<dbReference type="EMBL" id="BJTG01000004">
    <property type="protein sequence ID" value="GEJ57422.1"/>
    <property type="molecule type" value="Genomic_DNA"/>
</dbReference>
<dbReference type="PROSITE" id="PS51257">
    <property type="entry name" value="PROKAR_LIPOPROTEIN"/>
    <property type="match status" value="1"/>
</dbReference>
<evidence type="ECO:0000313" key="2">
    <source>
        <dbReference type="Proteomes" id="UP000503640"/>
    </source>
</evidence>
<comment type="caution">
    <text evidence="1">The sequence shown here is derived from an EMBL/GenBank/DDBJ whole genome shotgun (WGS) entry which is preliminary data.</text>
</comment>
<keyword evidence="2" id="KW-1185">Reference proteome</keyword>
<organism evidence="1 2">
    <name type="scientific">Anaeromyxobacter diazotrophicus</name>
    <dbReference type="NCBI Taxonomy" id="2590199"/>
    <lineage>
        <taxon>Bacteria</taxon>
        <taxon>Pseudomonadati</taxon>
        <taxon>Myxococcota</taxon>
        <taxon>Myxococcia</taxon>
        <taxon>Myxococcales</taxon>
        <taxon>Cystobacterineae</taxon>
        <taxon>Anaeromyxobacteraceae</taxon>
        <taxon>Anaeromyxobacter</taxon>
    </lineage>
</organism>